<dbReference type="SMART" id="SM00233">
    <property type="entry name" value="PH"/>
    <property type="match status" value="1"/>
</dbReference>
<dbReference type="GeneID" id="96901514"/>
<dbReference type="Pfam" id="PF00169">
    <property type="entry name" value="PH"/>
    <property type="match status" value="1"/>
</dbReference>
<protein>
    <recommendedName>
        <fullName evidence="4">PH domain-containing protein</fullName>
    </recommendedName>
</protein>
<feature type="compositionally biased region" description="Polar residues" evidence="3">
    <location>
        <begin position="332"/>
        <end position="347"/>
    </location>
</feature>
<keyword evidence="2" id="KW-0131">Cell cycle</keyword>
<accession>G0V988</accession>
<dbReference type="GO" id="GO:0097271">
    <property type="term" value="P:protein localization to bud neck"/>
    <property type="evidence" value="ECO:0007669"/>
    <property type="project" value="TreeGrafter"/>
</dbReference>
<dbReference type="GO" id="GO:0005525">
    <property type="term" value="F:GTP binding"/>
    <property type="evidence" value="ECO:0007669"/>
    <property type="project" value="TreeGrafter"/>
</dbReference>
<sequence length="1072" mass="120559">MTINKSEVGVDNLLKEIDDELEYTFNDSKQDSLLEDQQVLVDGQFQIPLHEIGDETMEMIVTYNTTTNKSLDPASIPLAEEDIIDTSTGIKGKSVSFHVPSPLEKEINKTEYSKLEKNSDDKAAELNLDQKFIDLSETTDLSEYDNSSAFLNSKIKEENTPSDNSFIKKFKIAQLSSDESTESSIANETDTEHPYGVSQIEKRFSKQISSIHSDLNQLANKSSIQAIQALSEQSKKDNTTISASDSFGTDISAPIQDLQINEELSISVEQNNVVSASSNNEAVADIILSGMPNLPKLPSSRTMSSIINPTSDLSLESVGSEKDKSISNDVLESIVDNSNSRGESITENLKDPQPSKKNKKAQQVSRKLSRTKNSKNTIPASPLPVLPSIDLSNPFEDYLNTTEESTFLANPETPSTYLSIWHSQAGTKPINFLDSTSPVLSINSQFTNLSKASAFSTPPISSHYNFKPKVVKKSKIYQKEYTPVPWVKKTTPKRKQEPTSDLVPETDIDTLITNEEPAKPSTIEKPLAVKGLGTSHFVTKATTDIENDSIIEIDAPSTPIKEPSLPSFSDMRGDAFESFLNHLDEEITQETANNSLNGKHEISNVQFLESLPHKKSIQNNILGDDMSLNKQPQEDSFEYIDLTKTPIQTPKIQHYHVESPFKVVSPLKLSKEKTEGNTNTDHDDKPILKEKVPPSEDIEGEEDLQVLELPEPDHNDTEPVALKDQGIVYITLEGLSRLKLDGINSHRAAYSIEISLNGCQTTLPWKNMPSDGSIDLAKKLSVVLDSDKTKTNILKVTIKCRYERQKNEIVEVVEKIPVKQNFLFGKKKYISKTKYVQVPVRPDEWVDIIKNDGTLAVCEFPLEQKVLEHAAFQTQKYDLNLVNKWTRNSHKNNEWVLGTMAVSLCYLKRSSDLEVFPSTFEIAERIIKKCQIQNDITKEGYLLQQGGDIKGGLQRRFYRLQGTQLTGYHEVSMVPQIIINLLKVKSVLGSDDMVKEDERVFTNHTNLILLGDCLDLVFENNEKMTFTVESSIEDHKDWYMKLKEVVDLNVSHQPWTKKMVEYALIWRRYQQH</sequence>
<evidence type="ECO:0000259" key="4">
    <source>
        <dbReference type="PROSITE" id="PS50003"/>
    </source>
</evidence>
<feature type="region of interest" description="Disordered" evidence="3">
    <location>
        <begin position="332"/>
        <end position="381"/>
    </location>
</feature>
<dbReference type="PROSITE" id="PS50003">
    <property type="entry name" value="PH_DOMAIN"/>
    <property type="match status" value="1"/>
</dbReference>
<evidence type="ECO:0000313" key="5">
    <source>
        <dbReference type="EMBL" id="CCC68038.1"/>
    </source>
</evidence>
<dbReference type="PANTHER" id="PTHR36100">
    <property type="entry name" value="BUD SITE SELECTION PROTEIN 4"/>
    <property type="match status" value="1"/>
</dbReference>
<feature type="domain" description="PH" evidence="4">
    <location>
        <begin position="935"/>
        <end position="1047"/>
    </location>
</feature>
<dbReference type="InterPro" id="IPR001849">
    <property type="entry name" value="PH_domain"/>
</dbReference>
<dbReference type="STRING" id="1064592.G0V988"/>
<dbReference type="InterPro" id="IPR011993">
    <property type="entry name" value="PH-like_dom_sf"/>
</dbReference>
<dbReference type="EMBL" id="HE576752">
    <property type="protein sequence ID" value="CCC68038.1"/>
    <property type="molecule type" value="Genomic_DNA"/>
</dbReference>
<dbReference type="GO" id="GO:0000142">
    <property type="term" value="C:cellular bud neck contractile ring"/>
    <property type="evidence" value="ECO:0007669"/>
    <property type="project" value="TreeGrafter"/>
</dbReference>
<dbReference type="OrthoDB" id="2123378at2759"/>
<proteinExistence type="predicted"/>
<feature type="region of interest" description="Disordered" evidence="3">
    <location>
        <begin position="670"/>
        <end position="689"/>
    </location>
</feature>
<dbReference type="eggNOG" id="ENOG502REBM">
    <property type="taxonomic scope" value="Eukaryota"/>
</dbReference>
<keyword evidence="6" id="KW-1185">Reference proteome</keyword>
<dbReference type="CDD" id="cd13278">
    <property type="entry name" value="PH_Bud4"/>
    <property type="match status" value="1"/>
</dbReference>
<dbReference type="Gene3D" id="2.30.29.30">
    <property type="entry name" value="Pleckstrin-homology domain (PH domain)/Phosphotyrosine-binding domain (PTB)"/>
    <property type="match status" value="1"/>
</dbReference>
<keyword evidence="1" id="KW-0132">Cell division</keyword>
<dbReference type="AlphaFoldDB" id="G0V988"/>
<reference key="2">
    <citation type="submission" date="2011-08" db="EMBL/GenBank/DDBJ databases">
        <title>Genome sequence of Naumovozyma castellii.</title>
        <authorList>
            <person name="Gordon J.L."/>
            <person name="Armisen D."/>
            <person name="Proux-Wera E."/>
            <person name="OhEigeartaigh S.S."/>
            <person name="Byrne K.P."/>
            <person name="Wolfe K.H."/>
        </authorList>
    </citation>
    <scope>NUCLEOTIDE SEQUENCE</scope>
    <source>
        <strain>Type strain:CBS 4309</strain>
    </source>
</reference>
<organism evidence="5 6">
    <name type="scientific">Naumovozyma castellii</name>
    <name type="common">Yeast</name>
    <name type="synonym">Saccharomyces castellii</name>
    <dbReference type="NCBI Taxonomy" id="27288"/>
    <lineage>
        <taxon>Eukaryota</taxon>
        <taxon>Fungi</taxon>
        <taxon>Dikarya</taxon>
        <taxon>Ascomycota</taxon>
        <taxon>Saccharomycotina</taxon>
        <taxon>Saccharomycetes</taxon>
        <taxon>Saccharomycetales</taxon>
        <taxon>Saccharomycetaceae</taxon>
        <taxon>Naumovozyma</taxon>
    </lineage>
</organism>
<dbReference type="OMA" id="WDHELES"/>
<dbReference type="HOGENOM" id="CLU_286387_0_0_1"/>
<dbReference type="GO" id="GO:0007120">
    <property type="term" value="P:axial cellular bud site selection"/>
    <property type="evidence" value="ECO:0007669"/>
    <property type="project" value="TreeGrafter"/>
</dbReference>
<dbReference type="SUPFAM" id="SSF50729">
    <property type="entry name" value="PH domain-like"/>
    <property type="match status" value="1"/>
</dbReference>
<dbReference type="KEGG" id="ncs:NCAS_0A14800"/>
<dbReference type="Proteomes" id="UP000001640">
    <property type="component" value="Chromosome 1"/>
</dbReference>
<reference evidence="5 6" key="1">
    <citation type="journal article" date="2011" name="Proc. Natl. Acad. Sci. U.S.A.">
        <title>Evolutionary erosion of yeast sex chromosomes by mating-type switching accidents.</title>
        <authorList>
            <person name="Gordon J.L."/>
            <person name="Armisen D."/>
            <person name="Proux-Wera E."/>
            <person name="Oheigeartaigh S.S."/>
            <person name="Byrne K.P."/>
            <person name="Wolfe K.H."/>
        </authorList>
    </citation>
    <scope>NUCLEOTIDE SEQUENCE [LARGE SCALE GENOMIC DNA]</scope>
    <source>
        <strain evidence="6">ATCC 76901 / BCRC 22586 / CBS 4309 / NBRC 1992 / NRRL Y-12630</strain>
    </source>
</reference>
<dbReference type="InParanoid" id="G0V988"/>
<evidence type="ECO:0000256" key="1">
    <source>
        <dbReference type="ARBA" id="ARBA00022618"/>
    </source>
</evidence>
<dbReference type="InterPro" id="IPR052007">
    <property type="entry name" value="Bud4"/>
</dbReference>
<name>G0V988_NAUCA</name>
<dbReference type="RefSeq" id="XP_003674417.1">
    <property type="nucleotide sequence ID" value="XM_003674369.1"/>
</dbReference>
<dbReference type="PANTHER" id="PTHR36100:SF1">
    <property type="entry name" value="BUD SITE SELECTION PROTEIN 4"/>
    <property type="match status" value="1"/>
</dbReference>
<evidence type="ECO:0000256" key="3">
    <source>
        <dbReference type="SAM" id="MobiDB-lite"/>
    </source>
</evidence>
<evidence type="ECO:0000256" key="2">
    <source>
        <dbReference type="ARBA" id="ARBA00023306"/>
    </source>
</evidence>
<evidence type="ECO:0000313" key="6">
    <source>
        <dbReference type="Proteomes" id="UP000001640"/>
    </source>
</evidence>
<gene>
    <name evidence="5" type="primary">NCAS0A14800</name>
    <name evidence="5" type="ordered locus">NCAS_0A14800</name>
</gene>